<keyword evidence="2 5" id="KW-0223">Dioxygenase</keyword>
<dbReference type="Proteomes" id="UP000184510">
    <property type="component" value="Unassembled WGS sequence"/>
</dbReference>
<dbReference type="PROSITE" id="PS51318">
    <property type="entry name" value="TAT"/>
    <property type="match status" value="1"/>
</dbReference>
<dbReference type="RefSeq" id="WP_143183629.1">
    <property type="nucleotide sequence ID" value="NZ_FQYR01000003.1"/>
</dbReference>
<reference evidence="5 6" key="1">
    <citation type="submission" date="2016-11" db="EMBL/GenBank/DDBJ databases">
        <authorList>
            <person name="Jaros S."/>
            <person name="Januszkiewicz K."/>
            <person name="Wedrychowicz H."/>
        </authorList>
    </citation>
    <scope>NUCLEOTIDE SEQUENCE [LARGE SCALE GENOMIC DNA]</scope>
    <source>
        <strain evidence="5 6">DSM 18772</strain>
    </source>
</reference>
<dbReference type="InterPro" id="IPR019546">
    <property type="entry name" value="TAT_signal_bac_arc"/>
</dbReference>
<dbReference type="InterPro" id="IPR006311">
    <property type="entry name" value="TAT_signal"/>
</dbReference>
<dbReference type="GO" id="GO:0008199">
    <property type="term" value="F:ferric iron binding"/>
    <property type="evidence" value="ECO:0007669"/>
    <property type="project" value="InterPro"/>
</dbReference>
<dbReference type="PANTHER" id="PTHR33711">
    <property type="entry name" value="DIOXYGENASE, PUTATIVE (AFU_ORTHOLOGUE AFUA_2G02910)-RELATED"/>
    <property type="match status" value="1"/>
</dbReference>
<evidence type="ECO:0000256" key="3">
    <source>
        <dbReference type="ARBA" id="ARBA00023002"/>
    </source>
</evidence>
<dbReference type="InterPro" id="IPR000627">
    <property type="entry name" value="Intradiol_dOase_C"/>
</dbReference>
<dbReference type="AlphaFoldDB" id="A0A1M6JB35"/>
<dbReference type="OrthoDB" id="9800887at2"/>
<feature type="domain" description="Intradiol ring-cleavage dioxygenases" evidence="4">
    <location>
        <begin position="84"/>
        <end position="112"/>
    </location>
</feature>
<dbReference type="Gene3D" id="2.60.130.10">
    <property type="entry name" value="Aromatic compound dioxygenase"/>
    <property type="match status" value="1"/>
</dbReference>
<protein>
    <submittedName>
        <fullName evidence="5">Protocatechuate 3,4-dioxygenase beta subunit</fullName>
    </submittedName>
</protein>
<dbReference type="EMBL" id="FQYR01000003">
    <property type="protein sequence ID" value="SHJ43936.1"/>
    <property type="molecule type" value="Genomic_DNA"/>
</dbReference>
<gene>
    <name evidence="5" type="ORF">SAMN02745181_2066</name>
</gene>
<accession>A0A1M6JB35</accession>
<dbReference type="PROSITE" id="PS00083">
    <property type="entry name" value="INTRADIOL_DIOXYGENAS"/>
    <property type="match status" value="1"/>
</dbReference>
<dbReference type="STRING" id="1123071.SAMN02745181_2066"/>
<dbReference type="SUPFAM" id="SSF49482">
    <property type="entry name" value="Aromatic compound dioxygenase"/>
    <property type="match status" value="1"/>
</dbReference>
<dbReference type="GO" id="GO:0018578">
    <property type="term" value="F:protocatechuate 3,4-dioxygenase activity"/>
    <property type="evidence" value="ECO:0007669"/>
    <property type="project" value="InterPro"/>
</dbReference>
<dbReference type="NCBIfam" id="TIGR01409">
    <property type="entry name" value="TAT_signal_seq"/>
    <property type="match status" value="1"/>
</dbReference>
<evidence type="ECO:0000256" key="1">
    <source>
        <dbReference type="ARBA" id="ARBA00007825"/>
    </source>
</evidence>
<proteinExistence type="inferred from homology"/>
<dbReference type="InParanoid" id="A0A1M6JB35"/>
<dbReference type="InterPro" id="IPR015889">
    <property type="entry name" value="Intradiol_dOase_core"/>
</dbReference>
<dbReference type="PANTHER" id="PTHR33711:SF9">
    <property type="entry name" value="PROTOCATECHUATE 3,4-DIOXYGENASE ALPHA CHAIN"/>
    <property type="match status" value="1"/>
</dbReference>
<dbReference type="InterPro" id="IPR039387">
    <property type="entry name" value="3_4-PCD"/>
</dbReference>
<keyword evidence="6" id="KW-1185">Reference proteome</keyword>
<name>A0A1M6JB35_9BACT</name>
<evidence type="ECO:0000313" key="5">
    <source>
        <dbReference type="EMBL" id="SHJ43936.1"/>
    </source>
</evidence>
<dbReference type="InterPro" id="IPR050770">
    <property type="entry name" value="Intradiol_RC_Dioxygenase"/>
</dbReference>
<dbReference type="Pfam" id="PF00775">
    <property type="entry name" value="Dioxygenase_C"/>
    <property type="match status" value="1"/>
</dbReference>
<evidence type="ECO:0000313" key="6">
    <source>
        <dbReference type="Proteomes" id="UP000184510"/>
    </source>
</evidence>
<comment type="similarity">
    <text evidence="1">Belongs to the intradiol ring-cleavage dioxygenase family.</text>
</comment>
<dbReference type="CDD" id="cd03459">
    <property type="entry name" value="3_4-PCD"/>
    <property type="match status" value="1"/>
</dbReference>
<evidence type="ECO:0000259" key="4">
    <source>
        <dbReference type="PROSITE" id="PS00083"/>
    </source>
</evidence>
<sequence length="248" mass="27384">MSNSDPFIDPTTISRRRFLQHMGIAGAATFFGLYNTASFAEMLAATPRLTEGPFYPNKLPLDTDNDLLVINDSITPALGEVTHLSGRILTQAGTPVRNALIEIWQVDNSGCYIHTGDTNNRAKQDKNFQGYGRFITDSSGAYYFRTIKPVSYPGRTPHIHVGVSVNGKRVLTTQILVKGEAQNERDGVFRSIRDAQLRDTLVAEFKPLKDSKIGELTAEFNITLGVTVPDKVEKIKGGIGPSEWGKRR</sequence>
<evidence type="ECO:0000256" key="2">
    <source>
        <dbReference type="ARBA" id="ARBA00022964"/>
    </source>
</evidence>
<keyword evidence="3" id="KW-0560">Oxidoreductase</keyword>
<organism evidence="5 6">
    <name type="scientific">Rubritalea squalenifaciens DSM 18772</name>
    <dbReference type="NCBI Taxonomy" id="1123071"/>
    <lineage>
        <taxon>Bacteria</taxon>
        <taxon>Pseudomonadati</taxon>
        <taxon>Verrucomicrobiota</taxon>
        <taxon>Verrucomicrobiia</taxon>
        <taxon>Verrucomicrobiales</taxon>
        <taxon>Rubritaleaceae</taxon>
        <taxon>Rubritalea</taxon>
    </lineage>
</organism>